<dbReference type="AlphaFoldDB" id="A0A0K2VGT0"/>
<organism evidence="1">
    <name type="scientific">Lepeophtheirus salmonis</name>
    <name type="common">Salmon louse</name>
    <name type="synonym">Caligus salmonis</name>
    <dbReference type="NCBI Taxonomy" id="72036"/>
    <lineage>
        <taxon>Eukaryota</taxon>
        <taxon>Metazoa</taxon>
        <taxon>Ecdysozoa</taxon>
        <taxon>Arthropoda</taxon>
        <taxon>Crustacea</taxon>
        <taxon>Multicrustacea</taxon>
        <taxon>Hexanauplia</taxon>
        <taxon>Copepoda</taxon>
        <taxon>Siphonostomatoida</taxon>
        <taxon>Caligidae</taxon>
        <taxon>Lepeophtheirus</taxon>
    </lineage>
</organism>
<sequence>YRKVYKVKKYIDDAPFSEKNICVTPPLIPPVDLAINVFFDRLTFIYIWKEREKGERHCSISVRLGLGLKSLHLYLKK</sequence>
<reference evidence="1" key="1">
    <citation type="submission" date="2014-05" db="EMBL/GenBank/DDBJ databases">
        <authorList>
            <person name="Chronopoulou M."/>
        </authorList>
    </citation>
    <scope>NUCLEOTIDE SEQUENCE</scope>
    <source>
        <tissue evidence="1">Whole organism</tissue>
    </source>
</reference>
<accession>A0A0K2VGT0</accession>
<feature type="non-terminal residue" evidence="1">
    <location>
        <position position="1"/>
    </location>
</feature>
<proteinExistence type="predicted"/>
<dbReference type="EMBL" id="HACA01031810">
    <property type="protein sequence ID" value="CDW49171.1"/>
    <property type="molecule type" value="Transcribed_RNA"/>
</dbReference>
<name>A0A0K2VGT0_LEPSM</name>
<protein>
    <submittedName>
        <fullName evidence="1">Uncharacterized protein</fullName>
    </submittedName>
</protein>
<evidence type="ECO:0000313" key="1">
    <source>
        <dbReference type="EMBL" id="CDW49171.1"/>
    </source>
</evidence>